<dbReference type="Proteomes" id="UP000678243">
    <property type="component" value="Unassembled WGS sequence"/>
</dbReference>
<evidence type="ECO:0000256" key="5">
    <source>
        <dbReference type="HAMAP-Rule" id="MF_01609"/>
    </source>
</evidence>
<evidence type="ECO:0000256" key="3">
    <source>
        <dbReference type="ARBA" id="ARBA00022840"/>
    </source>
</evidence>
<accession>A0ABS5IN22</accession>
<sequence>MARFGIEEEFLLVDEESLVPVALAAGVLEQIAGRMTSGRVTTEYLASQLECVTEPLRTADEAVRQLTGLRALIAVPMREKRALAAPTGAPYATLRAPRLSPSAHYDDVAQRLAHLTREHEVNGIHVHVELADEEERVRALNRLRAWLPLLLALSSNSPFAAGLDTGFASWRSVLIRRLPSSWCPPRFHDLDDYRARVSHLLDLGTIGEASSLSWAVRLSERYPTVEARVADTQLTPDDAVLSALLTRAVALASEQRLLVDDSATIDASLWTAARSGMAARLVDPFTGEAAPAWTVAERLLADIAPVLDDLGDRDRVTAELERLRMDGTGAARQRAAHDRGGVPVLRDLLRAGTGVATA</sequence>
<evidence type="ECO:0000256" key="2">
    <source>
        <dbReference type="ARBA" id="ARBA00022741"/>
    </source>
</evidence>
<dbReference type="InterPro" id="IPR011793">
    <property type="entry name" value="YbdK"/>
</dbReference>
<name>A0ABS5IN22_9MICO</name>
<dbReference type="InterPro" id="IPR006336">
    <property type="entry name" value="GCS2"/>
</dbReference>
<dbReference type="GO" id="GO:0016874">
    <property type="term" value="F:ligase activity"/>
    <property type="evidence" value="ECO:0007669"/>
    <property type="project" value="UniProtKB-KW"/>
</dbReference>
<dbReference type="PANTHER" id="PTHR36510:SF1">
    <property type="entry name" value="GLUTAMATE--CYSTEINE LIGASE 2-RELATED"/>
    <property type="match status" value="1"/>
</dbReference>
<comment type="similarity">
    <text evidence="5">Belongs to the glutamate--cysteine ligase type 2 family. YbdK subfamily.</text>
</comment>
<evidence type="ECO:0000313" key="6">
    <source>
        <dbReference type="EMBL" id="MBS0024141.1"/>
    </source>
</evidence>
<dbReference type="Gene3D" id="3.30.590.20">
    <property type="match status" value="1"/>
</dbReference>
<comment type="caution">
    <text evidence="6">The sequence shown here is derived from an EMBL/GenBank/DDBJ whole genome shotgun (WGS) entry which is preliminary data.</text>
</comment>
<gene>
    <name evidence="6" type="ORF">KE274_08445</name>
</gene>
<dbReference type="Pfam" id="PF04107">
    <property type="entry name" value="GCS2"/>
    <property type="match status" value="1"/>
</dbReference>
<dbReference type="RefSeq" id="WP_211542752.1">
    <property type="nucleotide sequence ID" value="NZ_JAGTUK010000002.1"/>
</dbReference>
<dbReference type="SUPFAM" id="SSF55931">
    <property type="entry name" value="Glutamine synthetase/guanido kinase"/>
    <property type="match status" value="1"/>
</dbReference>
<evidence type="ECO:0000256" key="1">
    <source>
        <dbReference type="ARBA" id="ARBA00022598"/>
    </source>
</evidence>
<dbReference type="HAMAP" id="MF_01609">
    <property type="entry name" value="Glu_cys_ligase_2"/>
    <property type="match status" value="1"/>
</dbReference>
<comment type="function">
    <text evidence="5">ATP-dependent carboxylate-amine ligase which exhibits weak glutamate--cysteine ligase activity.</text>
</comment>
<evidence type="ECO:0000313" key="7">
    <source>
        <dbReference type="Proteomes" id="UP000678243"/>
    </source>
</evidence>
<dbReference type="EC" id="6.3.2.2" evidence="5"/>
<keyword evidence="2 5" id="KW-0547">Nucleotide-binding</keyword>
<comment type="catalytic activity">
    <reaction evidence="4 5">
        <text>L-cysteine + L-glutamate + ATP = gamma-L-glutamyl-L-cysteine + ADP + phosphate + H(+)</text>
        <dbReference type="Rhea" id="RHEA:13285"/>
        <dbReference type="ChEBI" id="CHEBI:15378"/>
        <dbReference type="ChEBI" id="CHEBI:29985"/>
        <dbReference type="ChEBI" id="CHEBI:30616"/>
        <dbReference type="ChEBI" id="CHEBI:35235"/>
        <dbReference type="ChEBI" id="CHEBI:43474"/>
        <dbReference type="ChEBI" id="CHEBI:58173"/>
        <dbReference type="ChEBI" id="CHEBI:456216"/>
        <dbReference type="EC" id="6.3.2.2"/>
    </reaction>
</comment>
<protein>
    <recommendedName>
        <fullName evidence="5">Putative glutamate--cysteine ligase 2</fullName>
        <ecNumber evidence="5">6.3.2.2</ecNumber>
    </recommendedName>
    <alternativeName>
        <fullName evidence="5">Gamma-glutamylcysteine synthetase 2</fullName>
        <shortName evidence="5">GCS 2</shortName>
        <shortName evidence="5">Gamma-GCS 2</shortName>
    </alternativeName>
</protein>
<dbReference type="PANTHER" id="PTHR36510">
    <property type="entry name" value="GLUTAMATE--CYSTEINE LIGASE 2-RELATED"/>
    <property type="match status" value="1"/>
</dbReference>
<proteinExistence type="inferred from homology"/>
<dbReference type="InterPro" id="IPR050141">
    <property type="entry name" value="GCL_type2/YbdK_subfam"/>
</dbReference>
<reference evidence="6 7" key="1">
    <citation type="submission" date="2021-04" db="EMBL/GenBank/DDBJ databases">
        <title>Whole genome analysis of root endophytic bacterium Microbacterium paraoxydans ku-mp colonizing RP-bio226 rice variety.</title>
        <authorList>
            <person name="Ulaganathan K."/>
            <person name="Latha B."/>
        </authorList>
    </citation>
    <scope>NUCLEOTIDE SEQUENCE [LARGE SCALE GENOMIC DNA]</scope>
    <source>
        <strain evidence="7">ku-mp</strain>
    </source>
</reference>
<keyword evidence="1 5" id="KW-0436">Ligase</keyword>
<organism evidence="6 7">
    <name type="scientific">Microbacterium paraoxydans</name>
    <dbReference type="NCBI Taxonomy" id="199592"/>
    <lineage>
        <taxon>Bacteria</taxon>
        <taxon>Bacillati</taxon>
        <taxon>Actinomycetota</taxon>
        <taxon>Actinomycetes</taxon>
        <taxon>Micrococcales</taxon>
        <taxon>Microbacteriaceae</taxon>
        <taxon>Microbacterium</taxon>
    </lineage>
</organism>
<dbReference type="EMBL" id="JAGTUK010000002">
    <property type="protein sequence ID" value="MBS0024141.1"/>
    <property type="molecule type" value="Genomic_DNA"/>
</dbReference>
<evidence type="ECO:0000256" key="4">
    <source>
        <dbReference type="ARBA" id="ARBA00048819"/>
    </source>
</evidence>
<dbReference type="InterPro" id="IPR014746">
    <property type="entry name" value="Gln_synth/guanido_kin_cat_dom"/>
</dbReference>
<dbReference type="NCBIfam" id="TIGR02050">
    <property type="entry name" value="gshA_cyan_rel"/>
    <property type="match status" value="1"/>
</dbReference>
<keyword evidence="7" id="KW-1185">Reference proteome</keyword>
<keyword evidence="3 5" id="KW-0067">ATP-binding</keyword>